<proteinExistence type="predicted"/>
<dbReference type="Proteomes" id="UP000249453">
    <property type="component" value="Unassembled WGS sequence"/>
</dbReference>
<name>A0A364JWI7_9HYPH</name>
<reference evidence="3 4" key="1">
    <citation type="submission" date="2018-06" db="EMBL/GenBank/DDBJ databases">
        <title>Genomic Encyclopedia of Type Strains, Phase IV (KMG-IV): sequencing the most valuable type-strain genomes for metagenomic binning, comparative biology and taxonomic classification.</title>
        <authorList>
            <person name="Goeker M."/>
        </authorList>
    </citation>
    <scope>NUCLEOTIDE SEQUENCE [LARGE SCALE GENOMIC DNA]</scope>
    <source>
        <strain evidence="3 4">DSM 26720</strain>
    </source>
</reference>
<feature type="compositionally biased region" description="Basic and acidic residues" evidence="1">
    <location>
        <begin position="11"/>
        <end position="22"/>
    </location>
</feature>
<keyword evidence="4" id="KW-1185">Reference proteome</keyword>
<keyword evidence="2" id="KW-0812">Transmembrane</keyword>
<feature type="region of interest" description="Disordered" evidence="1">
    <location>
        <begin position="1"/>
        <end position="22"/>
    </location>
</feature>
<evidence type="ECO:0000313" key="3">
    <source>
        <dbReference type="EMBL" id="RAK30090.1"/>
    </source>
</evidence>
<keyword evidence="2" id="KW-1133">Transmembrane helix</keyword>
<evidence type="ECO:0000256" key="1">
    <source>
        <dbReference type="SAM" id="MobiDB-lite"/>
    </source>
</evidence>
<organism evidence="3 4">
    <name type="scientific">Falsochrobactrum ovis</name>
    <dbReference type="NCBI Taxonomy" id="1293442"/>
    <lineage>
        <taxon>Bacteria</taxon>
        <taxon>Pseudomonadati</taxon>
        <taxon>Pseudomonadota</taxon>
        <taxon>Alphaproteobacteria</taxon>
        <taxon>Hyphomicrobiales</taxon>
        <taxon>Brucellaceae</taxon>
        <taxon>Falsochrobactrum</taxon>
    </lineage>
</organism>
<protein>
    <submittedName>
        <fullName evidence="3">Uncharacterized protein</fullName>
    </submittedName>
</protein>
<dbReference type="RefSeq" id="WP_111575102.1">
    <property type="nucleotide sequence ID" value="NZ_JBHEEY010000005.1"/>
</dbReference>
<accession>A0A364JWI7</accession>
<evidence type="ECO:0000256" key="2">
    <source>
        <dbReference type="SAM" id="Phobius"/>
    </source>
</evidence>
<sequence length="91" mass="10357">MADKRHSHRAGKQEHISSEQAEAHRILERVQREATASIVQRSLARTARHLSAEDIDGTDAIEVWSTRIGRWLGTIITLAIIVWLIFYLLQG</sequence>
<gene>
    <name evidence="3" type="ORF">C7374_104151</name>
</gene>
<keyword evidence="2" id="KW-0472">Membrane</keyword>
<dbReference type="OrthoDB" id="8449218at2"/>
<comment type="caution">
    <text evidence="3">The sequence shown here is derived from an EMBL/GenBank/DDBJ whole genome shotgun (WGS) entry which is preliminary data.</text>
</comment>
<dbReference type="AlphaFoldDB" id="A0A364JWI7"/>
<feature type="compositionally biased region" description="Basic residues" evidence="1">
    <location>
        <begin position="1"/>
        <end position="10"/>
    </location>
</feature>
<evidence type="ECO:0000313" key="4">
    <source>
        <dbReference type="Proteomes" id="UP000249453"/>
    </source>
</evidence>
<feature type="transmembrane region" description="Helical" evidence="2">
    <location>
        <begin position="71"/>
        <end position="89"/>
    </location>
</feature>
<dbReference type="EMBL" id="QLMK01000004">
    <property type="protein sequence ID" value="RAK30090.1"/>
    <property type="molecule type" value="Genomic_DNA"/>
</dbReference>